<protein>
    <submittedName>
        <fullName evidence="2">Uncharacterized protein</fullName>
    </submittedName>
</protein>
<accession>A0A6L2N345</accession>
<reference evidence="2" key="1">
    <citation type="journal article" date="2019" name="Sci. Rep.">
        <title>Draft genome of Tanacetum cinerariifolium, the natural source of mosquito coil.</title>
        <authorList>
            <person name="Yamashiro T."/>
            <person name="Shiraishi A."/>
            <person name="Satake H."/>
            <person name="Nakayama K."/>
        </authorList>
    </citation>
    <scope>NUCLEOTIDE SEQUENCE</scope>
</reference>
<dbReference type="AlphaFoldDB" id="A0A6L2N345"/>
<evidence type="ECO:0000313" key="2">
    <source>
        <dbReference type="EMBL" id="GEU80641.1"/>
    </source>
</evidence>
<gene>
    <name evidence="2" type="ORF">Tci_052619</name>
</gene>
<proteinExistence type="predicted"/>
<comment type="caution">
    <text evidence="2">The sequence shown here is derived from an EMBL/GenBank/DDBJ whole genome shotgun (WGS) entry which is preliminary data.</text>
</comment>
<organism evidence="2">
    <name type="scientific">Tanacetum cinerariifolium</name>
    <name type="common">Dalmatian daisy</name>
    <name type="synonym">Chrysanthemum cinerariifolium</name>
    <dbReference type="NCBI Taxonomy" id="118510"/>
    <lineage>
        <taxon>Eukaryota</taxon>
        <taxon>Viridiplantae</taxon>
        <taxon>Streptophyta</taxon>
        <taxon>Embryophyta</taxon>
        <taxon>Tracheophyta</taxon>
        <taxon>Spermatophyta</taxon>
        <taxon>Magnoliopsida</taxon>
        <taxon>eudicotyledons</taxon>
        <taxon>Gunneridae</taxon>
        <taxon>Pentapetalae</taxon>
        <taxon>asterids</taxon>
        <taxon>campanulids</taxon>
        <taxon>Asterales</taxon>
        <taxon>Asteraceae</taxon>
        <taxon>Asteroideae</taxon>
        <taxon>Anthemideae</taxon>
        <taxon>Anthemidinae</taxon>
        <taxon>Tanacetum</taxon>
    </lineage>
</organism>
<feature type="compositionally biased region" description="Basic residues" evidence="1">
    <location>
        <begin position="84"/>
        <end position="97"/>
    </location>
</feature>
<feature type="region of interest" description="Disordered" evidence="1">
    <location>
        <begin position="81"/>
        <end position="102"/>
    </location>
</feature>
<dbReference type="EMBL" id="BKCJ010008116">
    <property type="protein sequence ID" value="GEU80641.1"/>
    <property type="molecule type" value="Genomic_DNA"/>
</dbReference>
<name>A0A6L2N345_TANCI</name>
<evidence type="ECO:0000256" key="1">
    <source>
        <dbReference type="SAM" id="MobiDB-lite"/>
    </source>
</evidence>
<sequence>MMDQMMKKGKDMYEQMSRFMGGMTIGSIRQAKPDPIIVSQHYGLRDFSGFQSNQNIMNRPRREHHPSIYRKCPYMDFPPTTVLPKKRGGKSKNKGKKANVSPFNLGNAFNDGDVEGDDVMITGEQDTVTARNLPTQTVGCLETGNHWVTGAINLTHSVFYVLDSLHSDTIRVLLEQQISAWTPLINGILQTRGYFNGTRRQPTNFIVSYNQGWGQQAPQQPNFKDLEL</sequence>